<comment type="caution">
    <text evidence="1">The sequence shown here is derived from an EMBL/GenBank/DDBJ whole genome shotgun (WGS) entry which is preliminary data.</text>
</comment>
<protein>
    <recommendedName>
        <fullName evidence="2">Calcineurin-like phosphoesterase domain-containing protein</fullName>
    </recommendedName>
</protein>
<dbReference type="InterPro" id="IPR029052">
    <property type="entry name" value="Metallo-depent_PP-like"/>
</dbReference>
<dbReference type="EMBL" id="LAZR01000244">
    <property type="protein sequence ID" value="KKN79606.1"/>
    <property type="molecule type" value="Genomic_DNA"/>
</dbReference>
<evidence type="ECO:0000313" key="1">
    <source>
        <dbReference type="EMBL" id="KKN79606.1"/>
    </source>
</evidence>
<organism evidence="1">
    <name type="scientific">marine sediment metagenome</name>
    <dbReference type="NCBI Taxonomy" id="412755"/>
    <lineage>
        <taxon>unclassified sequences</taxon>
        <taxon>metagenomes</taxon>
        <taxon>ecological metagenomes</taxon>
    </lineage>
</organism>
<accession>A0A0F9W1Q3</accession>
<dbReference type="AlphaFoldDB" id="A0A0F9W1Q3"/>
<gene>
    <name evidence="1" type="ORF">LCGC14_0338100</name>
</gene>
<evidence type="ECO:0008006" key="2">
    <source>
        <dbReference type="Google" id="ProtNLM"/>
    </source>
</evidence>
<proteinExistence type="predicted"/>
<reference evidence="1" key="1">
    <citation type="journal article" date="2015" name="Nature">
        <title>Complex archaea that bridge the gap between prokaryotes and eukaryotes.</title>
        <authorList>
            <person name="Spang A."/>
            <person name="Saw J.H."/>
            <person name="Jorgensen S.L."/>
            <person name="Zaremba-Niedzwiedzka K."/>
            <person name="Martijn J."/>
            <person name="Lind A.E."/>
            <person name="van Eijk R."/>
            <person name="Schleper C."/>
            <person name="Guy L."/>
            <person name="Ettema T.J."/>
        </authorList>
    </citation>
    <scope>NUCLEOTIDE SEQUENCE</scope>
</reference>
<sequence length="286" mass="31879">MELITKELPPSHKLFLVGDFHEGAVAQHSDAIDQTIGAVLAEKDNYVAIMGDLCEAILVADRRYSPENIDPGSPSIILQYQNITEKLRPIKDRILYIHTGNHDILLANKGVGDMVRDYTCRELGVPYGTYAAALTVQNKGKKSSGVQYRAFTAHGWGTLRSAADDPVRQESNMKLSLKRKLKNKFGSASLMAMGHSHRLLVSEPTTNLYLVDEGGALKQRYTIDRHEGLYVHPDHRWYCATGSFLKTFVKSAVTYSERAGFDPTEIGYVVARIEDTKIINVEKVVL</sequence>
<name>A0A0F9W1Q3_9ZZZZ</name>
<dbReference type="SUPFAM" id="SSF56300">
    <property type="entry name" value="Metallo-dependent phosphatases"/>
    <property type="match status" value="1"/>
</dbReference>